<accession>A0A9X1PWF0</accession>
<dbReference type="InterPro" id="IPR000873">
    <property type="entry name" value="AMP-dep_synth/lig_dom"/>
</dbReference>
<dbReference type="InterPro" id="IPR042099">
    <property type="entry name" value="ANL_N_sf"/>
</dbReference>
<keyword evidence="2" id="KW-0436">Ligase</keyword>
<evidence type="ECO:0000259" key="3">
    <source>
        <dbReference type="Pfam" id="PF00501"/>
    </source>
</evidence>
<dbReference type="Pfam" id="PF13193">
    <property type="entry name" value="AMP-binding_C"/>
    <property type="match status" value="1"/>
</dbReference>
<dbReference type="SUPFAM" id="SSF56801">
    <property type="entry name" value="Acetyl-CoA synthetase-like"/>
    <property type="match status" value="1"/>
</dbReference>
<comment type="caution">
    <text evidence="5">The sequence shown here is derived from an EMBL/GenBank/DDBJ whole genome shotgun (WGS) entry which is preliminary data.</text>
</comment>
<dbReference type="EMBL" id="JAKEIP010000006">
    <property type="protein sequence ID" value="MCF1592566.1"/>
    <property type="molecule type" value="Genomic_DNA"/>
</dbReference>
<gene>
    <name evidence="5" type="ORF">L0P92_03145</name>
</gene>
<dbReference type="GO" id="GO:0006631">
    <property type="term" value="P:fatty acid metabolic process"/>
    <property type="evidence" value="ECO:0007669"/>
    <property type="project" value="TreeGrafter"/>
</dbReference>
<dbReference type="InterPro" id="IPR045851">
    <property type="entry name" value="AMP-bd_C_sf"/>
</dbReference>
<evidence type="ECO:0000256" key="2">
    <source>
        <dbReference type="ARBA" id="ARBA00022598"/>
    </source>
</evidence>
<feature type="domain" description="AMP-binding enzyme C-terminal" evidence="4">
    <location>
        <begin position="451"/>
        <end position="523"/>
    </location>
</feature>
<reference evidence="5" key="1">
    <citation type="submission" date="2022-01" db="EMBL/GenBank/DDBJ databases">
        <title>Draft Genome Sequences of Seven Type Strains of the Genus Streptomyces.</title>
        <authorList>
            <person name="Aziz S."/>
            <person name="Coretto E."/>
            <person name="Chronakova A."/>
            <person name="Sproer C."/>
            <person name="Huber K."/>
            <person name="Nouioui I."/>
            <person name="Gross H."/>
        </authorList>
    </citation>
    <scope>NUCLEOTIDE SEQUENCE</scope>
    <source>
        <strain evidence="5">DSM 103493</strain>
    </source>
</reference>
<feature type="domain" description="AMP-dependent synthetase/ligase" evidence="3">
    <location>
        <begin position="15"/>
        <end position="400"/>
    </location>
</feature>
<evidence type="ECO:0000313" key="6">
    <source>
        <dbReference type="Proteomes" id="UP001139384"/>
    </source>
</evidence>
<protein>
    <submittedName>
        <fullName evidence="5">AMP-binding protein</fullName>
    </submittedName>
</protein>
<dbReference type="Proteomes" id="UP001139384">
    <property type="component" value="Unassembled WGS sequence"/>
</dbReference>
<dbReference type="AlphaFoldDB" id="A0A9X1PWF0"/>
<dbReference type="Gene3D" id="3.30.300.30">
    <property type="match status" value="1"/>
</dbReference>
<evidence type="ECO:0000256" key="1">
    <source>
        <dbReference type="ARBA" id="ARBA00006432"/>
    </source>
</evidence>
<name>A0A9X1PWF0_STRM4</name>
<dbReference type="PROSITE" id="PS00455">
    <property type="entry name" value="AMP_BINDING"/>
    <property type="match status" value="1"/>
</dbReference>
<comment type="similarity">
    <text evidence="1">Belongs to the ATP-dependent AMP-binding enzyme family.</text>
</comment>
<sequence>MTDTGLTLPQLVMDSASNYGDHDAFVFPDTRQTYRELEASCLAVAASLRALGVRPGDAVGLLMPNCMHFVHAMIGATMAGAMLVPVNSRLSPRELAYVIPDAGMKVLLLTDVADEHVDYAARVYEAFPDLREAEAGKRLVLRAAPDLEHAVVLGTRRATGFMTGAEFLRLGSDQDLTEVRARAEAVAPDDPYIMMYTSGTTSMPKGCPLSHSSVIGLGAAVGAEGFHITEDDRMWNPLPLFHVSSQAPLAGVLRAGAAYVSMSHFSPAEAIEQIVRERATLMYPAYPTLLGPMLEHPSRTPETFSGVRAVLCVGPPDLLRDYQKRLGDDTAVVSCYGSTELGGSPVMGRLDDPLEARVTSGRPFVGIEVQIRDRMTGDVLPAGETGAVWMRGFNVFGGYHNDPAKTAESFDAEGFFTTGDLASLDADGNLTFRGRTKDMLKVGGENVGALEVEAYLTSHPAVLMAAVVGVPDPKYDEVPAAFVQLVPGAAVGVEELLDFCRSGLAKFKVPRYVRLVETWPMSATKIQKFRLRERLVAELAADDPTVRPGAERVEDASGLADAVG</sequence>
<keyword evidence="6" id="KW-1185">Reference proteome</keyword>
<dbReference type="GO" id="GO:0031956">
    <property type="term" value="F:medium-chain fatty acid-CoA ligase activity"/>
    <property type="evidence" value="ECO:0007669"/>
    <property type="project" value="TreeGrafter"/>
</dbReference>
<evidence type="ECO:0000313" key="5">
    <source>
        <dbReference type="EMBL" id="MCF1592566.1"/>
    </source>
</evidence>
<dbReference type="PANTHER" id="PTHR43201:SF5">
    <property type="entry name" value="MEDIUM-CHAIN ACYL-COA LIGASE ACSF2, MITOCHONDRIAL"/>
    <property type="match status" value="1"/>
</dbReference>
<dbReference type="InterPro" id="IPR020845">
    <property type="entry name" value="AMP-binding_CS"/>
</dbReference>
<dbReference type="Pfam" id="PF00501">
    <property type="entry name" value="AMP-binding"/>
    <property type="match status" value="1"/>
</dbReference>
<evidence type="ECO:0000259" key="4">
    <source>
        <dbReference type="Pfam" id="PF13193"/>
    </source>
</evidence>
<dbReference type="PANTHER" id="PTHR43201">
    <property type="entry name" value="ACYL-COA SYNTHETASE"/>
    <property type="match status" value="1"/>
</dbReference>
<proteinExistence type="inferred from homology"/>
<organism evidence="5 6">
    <name type="scientific">Streptomyces muensis</name>
    <dbReference type="NCBI Taxonomy" id="1077944"/>
    <lineage>
        <taxon>Bacteria</taxon>
        <taxon>Bacillati</taxon>
        <taxon>Actinomycetota</taxon>
        <taxon>Actinomycetes</taxon>
        <taxon>Kitasatosporales</taxon>
        <taxon>Streptomycetaceae</taxon>
        <taxon>Streptomyces</taxon>
    </lineage>
</organism>
<dbReference type="InterPro" id="IPR025110">
    <property type="entry name" value="AMP-bd_C"/>
</dbReference>
<dbReference type="RefSeq" id="WP_234760876.1">
    <property type="nucleotide sequence ID" value="NZ_JAKEIP010000006.1"/>
</dbReference>
<dbReference type="Gene3D" id="3.40.50.12780">
    <property type="entry name" value="N-terminal domain of ligase-like"/>
    <property type="match status" value="1"/>
</dbReference>